<protein>
    <recommendedName>
        <fullName evidence="3">PLD phosphodiesterase domain-containing protein</fullName>
    </recommendedName>
</protein>
<dbReference type="RefSeq" id="WP_106091688.1">
    <property type="nucleotide sequence ID" value="NZ_PVNL01000097.1"/>
</dbReference>
<name>A0A2S9YJ90_9BACT</name>
<evidence type="ECO:0008006" key="3">
    <source>
        <dbReference type="Google" id="ProtNLM"/>
    </source>
</evidence>
<organism evidence="1 2">
    <name type="scientific">Enhygromyxa salina</name>
    <dbReference type="NCBI Taxonomy" id="215803"/>
    <lineage>
        <taxon>Bacteria</taxon>
        <taxon>Pseudomonadati</taxon>
        <taxon>Myxococcota</taxon>
        <taxon>Polyangia</taxon>
        <taxon>Nannocystales</taxon>
        <taxon>Nannocystaceae</taxon>
        <taxon>Enhygromyxa</taxon>
    </lineage>
</organism>
<proteinExistence type="predicted"/>
<dbReference type="CDD" id="cd09117">
    <property type="entry name" value="PLDc_Bfil_DEXD_like"/>
    <property type="match status" value="1"/>
</dbReference>
<accession>A0A2S9YJ90</accession>
<dbReference type="Proteomes" id="UP000238823">
    <property type="component" value="Unassembled WGS sequence"/>
</dbReference>
<dbReference type="OrthoDB" id="9151424at2"/>
<dbReference type="AlphaFoldDB" id="A0A2S9YJ90"/>
<dbReference type="Gene3D" id="3.30.870.10">
    <property type="entry name" value="Endonuclease Chain A"/>
    <property type="match status" value="1"/>
</dbReference>
<evidence type="ECO:0000313" key="2">
    <source>
        <dbReference type="Proteomes" id="UP000238823"/>
    </source>
</evidence>
<dbReference type="EMBL" id="PVNL01000097">
    <property type="protein sequence ID" value="PRQ05141.1"/>
    <property type="molecule type" value="Genomic_DNA"/>
</dbReference>
<comment type="caution">
    <text evidence="1">The sequence shown here is derived from an EMBL/GenBank/DDBJ whole genome shotgun (WGS) entry which is preliminary data.</text>
</comment>
<reference evidence="1 2" key="1">
    <citation type="submission" date="2018-03" db="EMBL/GenBank/DDBJ databases">
        <title>Draft Genome Sequences of the Obligatory Marine Myxobacteria Enhygromyxa salina SWB007.</title>
        <authorList>
            <person name="Poehlein A."/>
            <person name="Moghaddam J.A."/>
            <person name="Harms H."/>
            <person name="Alanjari M."/>
            <person name="Koenig G.M."/>
            <person name="Daniel R."/>
            <person name="Schaeberle T.F."/>
        </authorList>
    </citation>
    <scope>NUCLEOTIDE SEQUENCE [LARGE SCALE GENOMIC DNA]</scope>
    <source>
        <strain evidence="1 2">SWB007</strain>
    </source>
</reference>
<gene>
    <name evidence="1" type="ORF">ENSA7_47700</name>
</gene>
<evidence type="ECO:0000313" key="1">
    <source>
        <dbReference type="EMBL" id="PRQ05141.1"/>
    </source>
</evidence>
<sequence>MATLDLINELRRGRFDHVLLATYNFSADFFEGYCLRSLDAFRYADNVVAFVDHGIYAKLIAAEGRDRPKLAGRGYYLNPVSCHGVFHPKVYLFTNKRQGLLVIGSCNLSKTGFTNNAEFAGSFRFDLGKDQTHGRLFADVYRWFTRLDASESVSQAIEAAGQDCGWLRTTHDAPTASEPRFLSNLDEPLWPQLRVLAGDGISKCTALSPYFDRQPKLIDELDDLGLHIYSERKATTMTAAWLEHPSVVDGRVQITLTRYDEDGHERGLHAKAVVLHGADACLLAYGSANFTTPALFATPNTGNCECVLAIPGLPVEFDARASFDPTEQGVPAVVDDLGDGDDGFEHVGASALRLVELCLGKAGEFVADIRGALEAKSRVMLVIEVADHEPARLELRTAGEKWSARAPEALVQRCARLSAVGHVELGSPSGDTLVSNSVFVHVIAQLDAGAERRLVRRVQVALESAEQFHAELVRLLEDGEDEQLVRFFQLCNITISGRPRLRRGRLARPSLAAEGKGRVMGRRARALALSLHAAALDFIDRHRTRLARHAREPTVEGVPTFMHVVRAIFDVCDAQLQRMVAGLDQQTLRPERWKQCRDFVAAYLMRLEQVMEILVEVYLPSLAERDDLERAAPELRIDVSALRERSQVMLRLRDDIEEAKPMVSNELGQRLRAPYFRNDLLNEARWEIWRSGMIRSLQRLEASCR</sequence>